<keyword evidence="3" id="KW-1185">Reference proteome</keyword>
<dbReference type="PROSITE" id="PS50263">
    <property type="entry name" value="CN_HYDROLASE"/>
    <property type="match status" value="1"/>
</dbReference>
<dbReference type="GO" id="GO:0030163">
    <property type="term" value="P:protein catabolic process"/>
    <property type="evidence" value="ECO:0007669"/>
    <property type="project" value="TreeGrafter"/>
</dbReference>
<dbReference type="Gene3D" id="3.60.110.10">
    <property type="entry name" value="Carbon-nitrogen hydrolase"/>
    <property type="match status" value="1"/>
</dbReference>
<gene>
    <name evidence="2" type="ORF">M231_05454</name>
</gene>
<dbReference type="SUPFAM" id="SSF56317">
    <property type="entry name" value="Carbon-nitrogen hydrolase"/>
    <property type="match status" value="1"/>
</dbReference>
<proteinExistence type="predicted"/>
<dbReference type="PANTHER" id="PTHR11750">
    <property type="entry name" value="PROTEIN N-TERMINAL AMIDASE"/>
    <property type="match status" value="1"/>
</dbReference>
<dbReference type="Proteomes" id="UP000289152">
    <property type="component" value="Unassembled WGS sequence"/>
</dbReference>
<organism evidence="2 3">
    <name type="scientific">Tremella mesenterica</name>
    <name type="common">Jelly fungus</name>
    <dbReference type="NCBI Taxonomy" id="5217"/>
    <lineage>
        <taxon>Eukaryota</taxon>
        <taxon>Fungi</taxon>
        <taxon>Dikarya</taxon>
        <taxon>Basidiomycota</taxon>
        <taxon>Agaricomycotina</taxon>
        <taxon>Tremellomycetes</taxon>
        <taxon>Tremellales</taxon>
        <taxon>Tremellaceae</taxon>
        <taxon>Tremella</taxon>
    </lineage>
</organism>
<evidence type="ECO:0000313" key="2">
    <source>
        <dbReference type="EMBL" id="RXK37312.1"/>
    </source>
</evidence>
<dbReference type="STRING" id="5217.A0A4Q1BI67"/>
<dbReference type="GO" id="GO:0070773">
    <property type="term" value="F:protein-N-terminal glutamine amidohydrolase activity"/>
    <property type="evidence" value="ECO:0007669"/>
    <property type="project" value="InterPro"/>
</dbReference>
<protein>
    <submittedName>
        <fullName evidence="2">Protein N-terminal amidase</fullName>
    </submittedName>
</protein>
<dbReference type="EMBL" id="SDIL01000072">
    <property type="protein sequence ID" value="RXK37312.1"/>
    <property type="molecule type" value="Genomic_DNA"/>
</dbReference>
<sequence>MSRNRPRSPAPAYRYSPVHIACVQYDVKLGQVKENSSKVEFLTSSIRPGSLDLLVLPEMCLSGYIFPNPSSILPYLEIQGTGPTSMLAKSLARRLKCYVIAGYPEALPTTSVPTSQFSISKLETPKSEKEVEEDEGVGYNSAMVVSPSGEVVGNYRKTFRFDTDKNWAREGDGFRYFDLPEPLGRVAIGICMDMNPRDFIAPWDAYELATFCRDNKVDMLVVPMNWLDPEPPADSPPEDYPIQNPDEPSKHNINYWLARLSPLHDPSPGYEAGPIVAGEGKEVIFVACNRVGEEKGTKFVGTSCIMTLSTSPSRVELVECCNASEERVMIASIP</sequence>
<dbReference type="Pfam" id="PF00795">
    <property type="entry name" value="CN_hydrolase"/>
    <property type="match status" value="1"/>
</dbReference>
<feature type="domain" description="CN hydrolase" evidence="1">
    <location>
        <begin position="18"/>
        <end position="334"/>
    </location>
</feature>
<dbReference type="GO" id="GO:0008418">
    <property type="term" value="F:protein-N-terminal asparagine amidohydrolase activity"/>
    <property type="evidence" value="ECO:0007669"/>
    <property type="project" value="InterPro"/>
</dbReference>
<dbReference type="FunCoup" id="A0A4Q1BI67">
    <property type="interactions" value="5"/>
</dbReference>
<evidence type="ECO:0000313" key="3">
    <source>
        <dbReference type="Proteomes" id="UP000289152"/>
    </source>
</evidence>
<reference evidence="2 3" key="1">
    <citation type="submission" date="2016-06" db="EMBL/GenBank/DDBJ databases">
        <title>Evolution of pathogenesis and genome organization in the Tremellales.</title>
        <authorList>
            <person name="Cuomo C."/>
            <person name="Litvintseva A."/>
            <person name="Heitman J."/>
            <person name="Chen Y."/>
            <person name="Sun S."/>
            <person name="Springer D."/>
            <person name="Dromer F."/>
            <person name="Young S."/>
            <person name="Zeng Q."/>
            <person name="Chapman S."/>
            <person name="Gujja S."/>
            <person name="Saif S."/>
            <person name="Birren B."/>
        </authorList>
    </citation>
    <scope>NUCLEOTIDE SEQUENCE [LARGE SCALE GENOMIC DNA]</scope>
    <source>
        <strain evidence="2 3">ATCC 28783</strain>
    </source>
</reference>
<dbReference type="VEuPathDB" id="FungiDB:TREMEDRAFT_44862"/>
<dbReference type="AlphaFoldDB" id="A0A4Q1BI67"/>
<name>A0A4Q1BI67_TREME</name>
<comment type="caution">
    <text evidence="2">The sequence shown here is derived from an EMBL/GenBank/DDBJ whole genome shotgun (WGS) entry which is preliminary data.</text>
</comment>
<dbReference type="OrthoDB" id="201515at2759"/>
<dbReference type="InterPro" id="IPR036526">
    <property type="entry name" value="C-N_Hydrolase_sf"/>
</dbReference>
<dbReference type="InterPro" id="IPR039703">
    <property type="entry name" value="Nta1"/>
</dbReference>
<dbReference type="InParanoid" id="A0A4Q1BI67"/>
<accession>A0A4Q1BI67</accession>
<dbReference type="InterPro" id="IPR003010">
    <property type="entry name" value="C-N_Hydrolase"/>
</dbReference>
<evidence type="ECO:0000259" key="1">
    <source>
        <dbReference type="PROSITE" id="PS50263"/>
    </source>
</evidence>
<dbReference type="PANTHER" id="PTHR11750:SF26">
    <property type="entry name" value="PROTEIN N-TERMINAL AMIDASE"/>
    <property type="match status" value="1"/>
</dbReference>